<dbReference type="EMBL" id="JABCKV010000084">
    <property type="protein sequence ID" value="KAG5644066.1"/>
    <property type="molecule type" value="Genomic_DNA"/>
</dbReference>
<dbReference type="InterPro" id="IPR000999">
    <property type="entry name" value="RNase_III_dom"/>
</dbReference>
<organism evidence="4 5">
    <name type="scientific">Asterophora parasitica</name>
    <dbReference type="NCBI Taxonomy" id="117018"/>
    <lineage>
        <taxon>Eukaryota</taxon>
        <taxon>Fungi</taxon>
        <taxon>Dikarya</taxon>
        <taxon>Basidiomycota</taxon>
        <taxon>Agaricomycotina</taxon>
        <taxon>Agaricomycetes</taxon>
        <taxon>Agaricomycetidae</taxon>
        <taxon>Agaricales</taxon>
        <taxon>Tricholomatineae</taxon>
        <taxon>Lyophyllaceae</taxon>
        <taxon>Asterophora</taxon>
    </lineage>
</organism>
<name>A0A9P7KA10_9AGAR</name>
<proteinExistence type="predicted"/>
<dbReference type="PANTHER" id="PTHR14950:SF37">
    <property type="entry name" value="ENDORIBONUCLEASE DICER"/>
    <property type="match status" value="1"/>
</dbReference>
<dbReference type="InterPro" id="IPR036389">
    <property type="entry name" value="RNase_III_sf"/>
</dbReference>
<dbReference type="SUPFAM" id="SSF54768">
    <property type="entry name" value="dsRNA-binding domain-like"/>
    <property type="match status" value="1"/>
</dbReference>
<keyword evidence="1" id="KW-0378">Hydrolase</keyword>
<feature type="region of interest" description="Disordered" evidence="2">
    <location>
        <begin position="196"/>
        <end position="217"/>
    </location>
</feature>
<dbReference type="PROSITE" id="PS50142">
    <property type="entry name" value="RNASE_3_2"/>
    <property type="match status" value="1"/>
</dbReference>
<feature type="domain" description="RNase III" evidence="3">
    <location>
        <begin position="1"/>
        <end position="85"/>
    </location>
</feature>
<dbReference type="GO" id="GO:0003723">
    <property type="term" value="F:RNA binding"/>
    <property type="evidence" value="ECO:0007669"/>
    <property type="project" value="TreeGrafter"/>
</dbReference>
<evidence type="ECO:0000259" key="3">
    <source>
        <dbReference type="PROSITE" id="PS50142"/>
    </source>
</evidence>
<gene>
    <name evidence="4" type="ORF">DXG03_009156</name>
</gene>
<comment type="caution">
    <text evidence="4">The sequence shown here is derived from an EMBL/GenBank/DDBJ whole genome shotgun (WGS) entry which is preliminary data.</text>
</comment>
<feature type="compositionally biased region" description="Acidic residues" evidence="2">
    <location>
        <begin position="206"/>
        <end position="217"/>
    </location>
</feature>
<dbReference type="Proteomes" id="UP000775547">
    <property type="component" value="Unassembled WGS sequence"/>
</dbReference>
<reference evidence="4" key="2">
    <citation type="submission" date="2021-10" db="EMBL/GenBank/DDBJ databases">
        <title>Phylogenomics reveals ancestral predisposition of the termite-cultivated fungus Termitomyces towards a domesticated lifestyle.</title>
        <authorList>
            <person name="Auxier B."/>
            <person name="Grum-Grzhimaylo A."/>
            <person name="Cardenas M.E."/>
            <person name="Lodge J.D."/>
            <person name="Laessoe T."/>
            <person name="Pedersen O."/>
            <person name="Smith M.E."/>
            <person name="Kuyper T.W."/>
            <person name="Franco-Molano E.A."/>
            <person name="Baroni T.J."/>
            <person name="Aanen D.K."/>
        </authorList>
    </citation>
    <scope>NUCLEOTIDE SEQUENCE</scope>
    <source>
        <strain evidence="4">AP01</strain>
        <tissue evidence="4">Mycelium</tissue>
    </source>
</reference>
<evidence type="ECO:0000313" key="4">
    <source>
        <dbReference type="EMBL" id="KAG5644066.1"/>
    </source>
</evidence>
<dbReference type="PANTHER" id="PTHR14950">
    <property type="entry name" value="DICER-RELATED"/>
    <property type="match status" value="1"/>
</dbReference>
<sequence length="217" mass="24008">MVSNSAFAAICVTSGLYEHFQYRSSALTQSIYEYVTKLMAQRAKEYQEAEDEGRPPGQFWTDISAPKVLSDIIEAIVGAVYVADGFSSKGAETVYEKLLKPFYDKHITLKTLSQHPTKLLFELFQRQGCRQFKTSTDRKEQAGNTHTVHILVHGVVLASAEDSDANIAARHASFFALDALEGDSAFVARVCDCRSNTQGSGREPQADSEIEEGMIIE</sequence>
<evidence type="ECO:0000313" key="5">
    <source>
        <dbReference type="Proteomes" id="UP000775547"/>
    </source>
</evidence>
<dbReference type="GO" id="GO:0005634">
    <property type="term" value="C:nucleus"/>
    <property type="evidence" value="ECO:0007669"/>
    <property type="project" value="TreeGrafter"/>
</dbReference>
<dbReference type="GO" id="GO:0004525">
    <property type="term" value="F:ribonuclease III activity"/>
    <property type="evidence" value="ECO:0007669"/>
    <property type="project" value="InterPro"/>
</dbReference>
<dbReference type="OrthoDB" id="416741at2759"/>
<protein>
    <recommendedName>
        <fullName evidence="3">RNase III domain-containing protein</fullName>
    </recommendedName>
</protein>
<evidence type="ECO:0000256" key="1">
    <source>
        <dbReference type="ARBA" id="ARBA00022801"/>
    </source>
</evidence>
<dbReference type="AlphaFoldDB" id="A0A9P7KA10"/>
<dbReference type="GO" id="GO:0005737">
    <property type="term" value="C:cytoplasm"/>
    <property type="evidence" value="ECO:0007669"/>
    <property type="project" value="TreeGrafter"/>
</dbReference>
<keyword evidence="5" id="KW-1185">Reference proteome</keyword>
<evidence type="ECO:0000256" key="2">
    <source>
        <dbReference type="SAM" id="MobiDB-lite"/>
    </source>
</evidence>
<dbReference type="GO" id="GO:0030422">
    <property type="term" value="P:siRNA processing"/>
    <property type="evidence" value="ECO:0007669"/>
    <property type="project" value="TreeGrafter"/>
</dbReference>
<dbReference type="Gene3D" id="1.10.1520.10">
    <property type="entry name" value="Ribonuclease III domain"/>
    <property type="match status" value="1"/>
</dbReference>
<accession>A0A9P7KA10</accession>
<reference evidence="4" key="1">
    <citation type="submission" date="2020-07" db="EMBL/GenBank/DDBJ databases">
        <authorList>
            <person name="Nieuwenhuis M."/>
            <person name="Van De Peppel L.J.J."/>
        </authorList>
    </citation>
    <scope>NUCLEOTIDE SEQUENCE</scope>
    <source>
        <strain evidence="4">AP01</strain>
        <tissue evidence="4">Mycelium</tissue>
    </source>
</reference>
<dbReference type="SUPFAM" id="SSF69065">
    <property type="entry name" value="RNase III domain-like"/>
    <property type="match status" value="1"/>
</dbReference>